<reference evidence="1 2" key="1">
    <citation type="submission" date="2019-07" db="EMBL/GenBank/DDBJ databases">
        <title>Genome sequencing of Parabacteroides distasonis iSURF_7.</title>
        <authorList>
            <person name="Degefu H.N."/>
            <person name="Ruoff K.L."/>
            <person name="Price C.E."/>
            <person name="Valls R.A."/>
            <person name="O'Toole G.A."/>
        </authorList>
    </citation>
    <scope>NUCLEOTIDE SEQUENCE [LARGE SCALE GENOMIC DNA]</scope>
    <source>
        <strain evidence="1 2">CFPLTA003_1B</strain>
    </source>
</reference>
<gene>
    <name evidence="1" type="ORF">FSA05_12075</name>
</gene>
<protein>
    <submittedName>
        <fullName evidence="1">Uncharacterized protein</fullName>
    </submittedName>
</protein>
<evidence type="ECO:0000313" key="1">
    <source>
        <dbReference type="EMBL" id="TWV61365.1"/>
    </source>
</evidence>
<sequence length="144" mass="15980">MEKKDKTNTTINIYGGTQQILPNATQAVQNFYGEDFSRDTTREEALGGLTLSPDAKRLSAYINNVEELTVYLTRLSGCVTAEELALVVVSMVESGTGINKEMMVKERFIKLLLPLAPGITSGRSIDNIRARINDAWARRAKKRT</sequence>
<organism evidence="1 2">
    <name type="scientific">Parabacteroides distasonis</name>
    <dbReference type="NCBI Taxonomy" id="823"/>
    <lineage>
        <taxon>Bacteria</taxon>
        <taxon>Pseudomonadati</taxon>
        <taxon>Bacteroidota</taxon>
        <taxon>Bacteroidia</taxon>
        <taxon>Bacteroidales</taxon>
        <taxon>Tannerellaceae</taxon>
        <taxon>Parabacteroides</taxon>
    </lineage>
</organism>
<dbReference type="RefSeq" id="WP_146375600.1">
    <property type="nucleotide sequence ID" value="NZ_VOHW01000006.1"/>
</dbReference>
<dbReference type="EMBL" id="VOHW01000006">
    <property type="protein sequence ID" value="TWV61365.1"/>
    <property type="molecule type" value="Genomic_DNA"/>
</dbReference>
<dbReference type="Proteomes" id="UP000315827">
    <property type="component" value="Unassembled WGS sequence"/>
</dbReference>
<proteinExistence type="predicted"/>
<name>A0A5C6KFW2_PARDI</name>
<dbReference type="AlphaFoldDB" id="A0A5C6KFW2"/>
<comment type="caution">
    <text evidence="1">The sequence shown here is derived from an EMBL/GenBank/DDBJ whole genome shotgun (WGS) entry which is preliminary data.</text>
</comment>
<evidence type="ECO:0000313" key="2">
    <source>
        <dbReference type="Proteomes" id="UP000315827"/>
    </source>
</evidence>
<accession>A0A5C6KFW2</accession>